<sequence>MKLYTSDLINRQILVVRGKKEGRWAGAVGKRHIGLSSAGSQGASNFFFFPNRLLPTTLPYQNIKCNLYRQMYSLIKSPDVIHRSFLLYHLSHLLIIHKVEERRCTRRRLPSSFSRKEEARPLCDAKAGPSKHLGFSKRETVAGRFRPWRYTLHTRKTKGTHAVRVILFYSSMDTKGVDCSERRRPPQRDTNKAFRLPSRAIALARRKRTATVSLFVSTQMFCGPAWPGQKAARYASVRETNRRPFVARCGGYPLWIVLDNQHP</sequence>
<dbReference type="RefSeq" id="WP_139188976.1">
    <property type="nucleotide sequence ID" value="NZ_CCMI01000127.1"/>
</dbReference>
<protein>
    <submittedName>
        <fullName evidence="1">Uncharacterized protein</fullName>
    </submittedName>
</protein>
<organism evidence="1 2">
    <name type="scientific">Aneurinibacillus migulanus</name>
    <name type="common">Bacillus migulanus</name>
    <dbReference type="NCBI Taxonomy" id="47500"/>
    <lineage>
        <taxon>Bacteria</taxon>
        <taxon>Bacillati</taxon>
        <taxon>Bacillota</taxon>
        <taxon>Bacilli</taxon>
        <taxon>Bacillales</taxon>
        <taxon>Paenibacillaceae</taxon>
        <taxon>Aneurinibacillus group</taxon>
        <taxon>Aneurinibacillus</taxon>
    </lineage>
</organism>
<accession>A0A1G8SHA9</accession>
<name>A0A1G8SHA9_ANEMI</name>
<reference evidence="1 2" key="1">
    <citation type="submission" date="2016-10" db="EMBL/GenBank/DDBJ databases">
        <authorList>
            <person name="de Groot N.N."/>
        </authorList>
    </citation>
    <scope>NUCLEOTIDE SEQUENCE [LARGE SCALE GENOMIC DNA]</scope>
    <source>
        <strain evidence="1 2">DSM 2895</strain>
    </source>
</reference>
<dbReference type="AlphaFoldDB" id="A0A1G8SHA9"/>
<evidence type="ECO:0000313" key="2">
    <source>
        <dbReference type="Proteomes" id="UP000182836"/>
    </source>
</evidence>
<proteinExistence type="predicted"/>
<dbReference type="Proteomes" id="UP000182836">
    <property type="component" value="Unassembled WGS sequence"/>
</dbReference>
<dbReference type="EMBL" id="FNED01000015">
    <property type="protein sequence ID" value="SDJ28629.1"/>
    <property type="molecule type" value="Genomic_DNA"/>
</dbReference>
<gene>
    <name evidence="1" type="ORF">SAMN04487909_11512</name>
</gene>
<evidence type="ECO:0000313" key="1">
    <source>
        <dbReference type="EMBL" id="SDJ28629.1"/>
    </source>
</evidence>